<keyword evidence="4" id="KW-0804">Transcription</keyword>
<dbReference type="Pfam" id="PF00126">
    <property type="entry name" value="HTH_1"/>
    <property type="match status" value="1"/>
</dbReference>
<feature type="domain" description="HTH lysR-type" evidence="5">
    <location>
        <begin position="8"/>
        <end position="65"/>
    </location>
</feature>
<evidence type="ECO:0000256" key="4">
    <source>
        <dbReference type="ARBA" id="ARBA00023163"/>
    </source>
</evidence>
<evidence type="ECO:0000256" key="3">
    <source>
        <dbReference type="ARBA" id="ARBA00023125"/>
    </source>
</evidence>
<evidence type="ECO:0000256" key="1">
    <source>
        <dbReference type="ARBA" id="ARBA00009437"/>
    </source>
</evidence>
<dbReference type="InterPro" id="IPR036390">
    <property type="entry name" value="WH_DNA-bd_sf"/>
</dbReference>
<reference evidence="6" key="1">
    <citation type="submission" date="2019-08" db="EMBL/GenBank/DDBJ databases">
        <authorList>
            <person name="Kucharzyk K."/>
            <person name="Murdoch R.W."/>
            <person name="Higgins S."/>
            <person name="Loffler F."/>
        </authorList>
    </citation>
    <scope>NUCLEOTIDE SEQUENCE</scope>
</reference>
<protein>
    <submittedName>
        <fullName evidence="6">HTH-type transcriptional regulator HdfR</fullName>
    </submittedName>
</protein>
<dbReference type="EMBL" id="VSSQ01000695">
    <property type="protein sequence ID" value="MPL99897.1"/>
    <property type="molecule type" value="Genomic_DNA"/>
</dbReference>
<evidence type="ECO:0000259" key="5">
    <source>
        <dbReference type="PROSITE" id="PS50931"/>
    </source>
</evidence>
<dbReference type="InterPro" id="IPR036388">
    <property type="entry name" value="WH-like_DNA-bd_sf"/>
</dbReference>
<dbReference type="GO" id="GO:0000976">
    <property type="term" value="F:transcription cis-regulatory region binding"/>
    <property type="evidence" value="ECO:0007669"/>
    <property type="project" value="TreeGrafter"/>
</dbReference>
<accession>A0A644W8Q0</accession>
<name>A0A644W8Q0_9ZZZZ</name>
<dbReference type="Gene3D" id="1.10.10.10">
    <property type="entry name" value="Winged helix-like DNA-binding domain superfamily/Winged helix DNA-binding domain"/>
    <property type="match status" value="1"/>
</dbReference>
<organism evidence="6">
    <name type="scientific">bioreactor metagenome</name>
    <dbReference type="NCBI Taxonomy" id="1076179"/>
    <lineage>
        <taxon>unclassified sequences</taxon>
        <taxon>metagenomes</taxon>
        <taxon>ecological metagenomes</taxon>
    </lineage>
</organism>
<dbReference type="AlphaFoldDB" id="A0A644W8Q0"/>
<dbReference type="Pfam" id="PF03466">
    <property type="entry name" value="LysR_substrate"/>
    <property type="match status" value="1"/>
</dbReference>
<keyword evidence="3" id="KW-0238">DNA-binding</keyword>
<comment type="caution">
    <text evidence="6">The sequence shown here is derived from an EMBL/GenBank/DDBJ whole genome shotgun (WGS) entry which is preliminary data.</text>
</comment>
<dbReference type="InterPro" id="IPR000847">
    <property type="entry name" value="LysR_HTH_N"/>
</dbReference>
<comment type="similarity">
    <text evidence="1">Belongs to the LysR transcriptional regulatory family.</text>
</comment>
<dbReference type="PROSITE" id="PS50931">
    <property type="entry name" value="HTH_LYSR"/>
    <property type="match status" value="1"/>
</dbReference>
<dbReference type="GO" id="GO:0003700">
    <property type="term" value="F:DNA-binding transcription factor activity"/>
    <property type="evidence" value="ECO:0007669"/>
    <property type="project" value="InterPro"/>
</dbReference>
<dbReference type="SUPFAM" id="SSF53850">
    <property type="entry name" value="Periplasmic binding protein-like II"/>
    <property type="match status" value="1"/>
</dbReference>
<keyword evidence="2" id="KW-0805">Transcription regulation</keyword>
<gene>
    <name evidence="6" type="primary">hdfR_17</name>
    <name evidence="6" type="ORF">SDC9_46118</name>
</gene>
<dbReference type="InterPro" id="IPR005119">
    <property type="entry name" value="LysR_subst-bd"/>
</dbReference>
<sequence length="304" mass="33191">MGSVDGPMNIDHLRDFLCVADTLNLTLAAEQRNTTQSNLSKRLRSLEEYLGRILINRRVRPVSLTAAGEEFIPKARQILSEIDHFKGASAPWSPSEGGITIVMPHSATVAIFPQFKAWLSRRLSGMHFAPRIANHDMAARMLARSEIDLAIVTRHPRVPIDEAFSVFQPADIAADRLVVIEPPDALDTEMPLHVSHPLTYIGQIWHACREGLPVTVEVPHGMAADIRAQCIAGTGRGVLPESLVEADVAAGRLTIRETAIDLGYSISLFCSPQASRRARRIWSLVADGDDPQKGALGGVQTDCS</sequence>
<evidence type="ECO:0000256" key="2">
    <source>
        <dbReference type="ARBA" id="ARBA00023015"/>
    </source>
</evidence>
<dbReference type="FunFam" id="1.10.10.10:FF:000001">
    <property type="entry name" value="LysR family transcriptional regulator"/>
    <property type="match status" value="1"/>
</dbReference>
<dbReference type="PANTHER" id="PTHR30126">
    <property type="entry name" value="HTH-TYPE TRANSCRIPTIONAL REGULATOR"/>
    <property type="match status" value="1"/>
</dbReference>
<dbReference type="SUPFAM" id="SSF46785">
    <property type="entry name" value="Winged helix' DNA-binding domain"/>
    <property type="match status" value="1"/>
</dbReference>
<evidence type="ECO:0000313" key="6">
    <source>
        <dbReference type="EMBL" id="MPL99897.1"/>
    </source>
</evidence>
<proteinExistence type="inferred from homology"/>
<dbReference type="PANTHER" id="PTHR30126:SF2">
    <property type="entry name" value="HTH-TYPE TRANSCRIPTIONAL REGULATOR YJIE"/>
    <property type="match status" value="1"/>
</dbReference>